<dbReference type="HOGENOM" id="CLU_919949_0_0_1"/>
<proteinExistence type="predicted"/>
<dbReference type="Proteomes" id="UP000053424">
    <property type="component" value="Unassembled WGS sequence"/>
</dbReference>
<protein>
    <submittedName>
        <fullName evidence="1">Uncharacterized protein</fullName>
    </submittedName>
</protein>
<reference evidence="2" key="2">
    <citation type="submission" date="2015-01" db="EMBL/GenBank/DDBJ databases">
        <title>Evolutionary Origins and Diversification of the Mycorrhizal Mutualists.</title>
        <authorList>
            <consortium name="DOE Joint Genome Institute"/>
            <consortium name="Mycorrhizal Genomics Consortium"/>
            <person name="Kohler A."/>
            <person name="Kuo A."/>
            <person name="Nagy L.G."/>
            <person name="Floudas D."/>
            <person name="Copeland A."/>
            <person name="Barry K.W."/>
            <person name="Cichocki N."/>
            <person name="Veneault-Fourrey C."/>
            <person name="LaButti K."/>
            <person name="Lindquist E.A."/>
            <person name="Lipzen A."/>
            <person name="Lundell T."/>
            <person name="Morin E."/>
            <person name="Murat C."/>
            <person name="Riley R."/>
            <person name="Ohm R."/>
            <person name="Sun H."/>
            <person name="Tunlid A."/>
            <person name="Henrissat B."/>
            <person name="Grigoriev I.V."/>
            <person name="Hibbett D.S."/>
            <person name="Martin F."/>
        </authorList>
    </citation>
    <scope>NUCLEOTIDE SEQUENCE [LARGE SCALE GENOMIC DNA]</scope>
    <source>
        <strain evidence="2">h7</strain>
    </source>
</reference>
<sequence length="342" mass="39709">MLGPYFFGNVLGDPPRTYFARHDWATWISLGMSTSSLPAEIRLHKDYPQRDWANEATLPSGRFRDVDWACEPDWWRTETWWRGWIPTDSSAGDRPWYIDMDEKDAYVTSGSRFMFPDLQRRARRADLQDLQAGIEAIVNLGTICADTPTPPLYDDSVLDGTFNTIKELRNEGARSKRAALDRVGWLIWWINAIPTGLADLPNDIRALVGRDLHSLYCLRGFVIDLAQDWGEINLSFWVFHNVPVFYAWGFDENNDDRFCRLRPEFVILEEEFDNAPDVFPDRLPDDKRSDLIEKTWHYDDYLQSDTFDTAASQLVYGSDVEFVVIDFEGHQIDGRRFLALET</sequence>
<organism evidence="1 2">
    <name type="scientific">Hebeloma cylindrosporum</name>
    <dbReference type="NCBI Taxonomy" id="76867"/>
    <lineage>
        <taxon>Eukaryota</taxon>
        <taxon>Fungi</taxon>
        <taxon>Dikarya</taxon>
        <taxon>Basidiomycota</taxon>
        <taxon>Agaricomycotina</taxon>
        <taxon>Agaricomycetes</taxon>
        <taxon>Agaricomycetidae</taxon>
        <taxon>Agaricales</taxon>
        <taxon>Agaricineae</taxon>
        <taxon>Hymenogastraceae</taxon>
        <taxon>Hebeloma</taxon>
    </lineage>
</organism>
<accession>A0A0C3CFH6</accession>
<evidence type="ECO:0000313" key="2">
    <source>
        <dbReference type="Proteomes" id="UP000053424"/>
    </source>
</evidence>
<evidence type="ECO:0000313" key="1">
    <source>
        <dbReference type="EMBL" id="KIM42376.1"/>
    </source>
</evidence>
<reference evidence="1 2" key="1">
    <citation type="submission" date="2014-04" db="EMBL/GenBank/DDBJ databases">
        <authorList>
            <consortium name="DOE Joint Genome Institute"/>
            <person name="Kuo A."/>
            <person name="Gay G."/>
            <person name="Dore J."/>
            <person name="Kohler A."/>
            <person name="Nagy L.G."/>
            <person name="Floudas D."/>
            <person name="Copeland A."/>
            <person name="Barry K.W."/>
            <person name="Cichocki N."/>
            <person name="Veneault-Fourrey C."/>
            <person name="LaButti K."/>
            <person name="Lindquist E.A."/>
            <person name="Lipzen A."/>
            <person name="Lundell T."/>
            <person name="Morin E."/>
            <person name="Murat C."/>
            <person name="Sun H."/>
            <person name="Tunlid A."/>
            <person name="Henrissat B."/>
            <person name="Grigoriev I.V."/>
            <person name="Hibbett D.S."/>
            <person name="Martin F."/>
            <person name="Nordberg H.P."/>
            <person name="Cantor M.N."/>
            <person name="Hua S.X."/>
        </authorList>
    </citation>
    <scope>NUCLEOTIDE SEQUENCE [LARGE SCALE GENOMIC DNA]</scope>
    <source>
        <strain evidence="2">h7</strain>
    </source>
</reference>
<dbReference type="AlphaFoldDB" id="A0A0C3CFH6"/>
<dbReference type="OrthoDB" id="2921818at2759"/>
<gene>
    <name evidence="1" type="ORF">M413DRAFT_10525</name>
</gene>
<dbReference type="EMBL" id="KN831778">
    <property type="protein sequence ID" value="KIM42376.1"/>
    <property type="molecule type" value="Genomic_DNA"/>
</dbReference>
<name>A0A0C3CFH6_HEBCY</name>
<keyword evidence="2" id="KW-1185">Reference proteome</keyword>